<evidence type="ECO:0000313" key="3">
    <source>
        <dbReference type="EMBL" id="MBP1906051.1"/>
    </source>
</evidence>
<protein>
    <recommendedName>
        <fullName evidence="2">Copper amine oxidase-like N-terminal domain-containing protein</fullName>
    </recommendedName>
</protein>
<proteinExistence type="predicted"/>
<evidence type="ECO:0000256" key="1">
    <source>
        <dbReference type="SAM" id="SignalP"/>
    </source>
</evidence>
<dbReference type="Proteomes" id="UP001519272">
    <property type="component" value="Unassembled WGS sequence"/>
</dbReference>
<dbReference type="Gene3D" id="3.30.457.10">
    <property type="entry name" value="Copper amine oxidase-like, N-terminal domain"/>
    <property type="match status" value="1"/>
</dbReference>
<sequence>MKAKKLYAALLAGSLVIPVLFQTPVEAAPTKQIPITININGDKLPTDVDPIMIKGRVMLPLRAIFEQLGASVSWEPKQRKITAYKDGVEMILYLDSKVATINGTKVSLDVAPLGYKARTMVPVRFVSEALGQSVSWQTSTRTVTILTTEDPGNNNNTPPSNNTINPVRNITLTDVANYGDGRDLRVSFGKSTTESLVQSYNVYIVKASSANNFNITSATRATSAGYYTNILATGTDPSTVLSSGAKDVDGDLIRNGESYVAYVLAVGKGNISNVLSSRSSQVTLTNGQSVGVATNVVMSDVSDYGDGRDLSVSFTRPQSDSNIANYRVFIVKTKDSNSFTLAKAIGASSQYYTTVNKSTSSSLKVTLSSSARDTSGDLIKNGVSYTAFVLSVSNNTNTVDHKLSNPSSSLVLNQGTLTAPAITKVEDISDYGDGRDLRVSFNKVSDESRISGYRIFVVKNSKQSSFNLSQANYVSSANYTSVNKTNYNLTQTLSYNTRDTDGDLVRNNVSYRIFVMAVGSGTYNGTNTLSSASSLITLNTNAGAVERVSSLYVNDVADYGDGRDLQVSFTKPYSESNISEYRVFVVPTYYGNFDLYQANSLSSYYYTSISKRNANITQVLSSSARDVRGNLIQNNVDYQVYVMSVRNSYSSGDNALSYASSTIRLGNNASVNAVSYVSTADVADFGDGRDLRVTFPAISNENNLSRYQVYVVKTSKANSFNLTQANSNRYYTIFYKNGSQNSSQLNSDARDTDGDRIQQGVPYTVFVLSVSNTNSSVNNALSNGSSSITLADSSVVQAVSNLSATVNGNTGAFGDIKVSFTRPSNESNINEYRILVIPSSQARNYSIDEANQLSSRNYTSIASGSNTNGVTVVSDRDVNGSPLNYNTSYNIKVLSVAKDNIRNNVLSGISNQVDVLPKPDNVSPVDGANFDINAGESILVTLTAPSNTKNISSYTVVAVPSEVNQPDTALAASQLAKNGGITGNNLVVTLTSDSTGNKIDTTKITYNIYVVTNSTQGDAYSTLKNVGKTSIKAQSAQTNVGETSGTSN</sequence>
<organism evidence="3 4">
    <name type="scientific">Paenibacillus turicensis</name>
    <dbReference type="NCBI Taxonomy" id="160487"/>
    <lineage>
        <taxon>Bacteria</taxon>
        <taxon>Bacillati</taxon>
        <taxon>Bacillota</taxon>
        <taxon>Bacilli</taxon>
        <taxon>Bacillales</taxon>
        <taxon>Paenibacillaceae</taxon>
        <taxon>Paenibacillus</taxon>
    </lineage>
</organism>
<dbReference type="EMBL" id="JAGGKG010000012">
    <property type="protein sequence ID" value="MBP1906051.1"/>
    <property type="molecule type" value="Genomic_DNA"/>
</dbReference>
<dbReference type="InterPro" id="IPR036582">
    <property type="entry name" value="Mao_N_sf"/>
</dbReference>
<name>A0ABS4FTZ3_9BACL</name>
<feature type="chain" id="PRO_5045599449" description="Copper amine oxidase-like N-terminal domain-containing protein" evidence="1">
    <location>
        <begin position="28"/>
        <end position="1048"/>
    </location>
</feature>
<evidence type="ECO:0000259" key="2">
    <source>
        <dbReference type="Pfam" id="PF07833"/>
    </source>
</evidence>
<reference evidence="3 4" key="1">
    <citation type="submission" date="2021-03" db="EMBL/GenBank/DDBJ databases">
        <title>Genomic Encyclopedia of Type Strains, Phase IV (KMG-IV): sequencing the most valuable type-strain genomes for metagenomic binning, comparative biology and taxonomic classification.</title>
        <authorList>
            <person name="Goeker M."/>
        </authorList>
    </citation>
    <scope>NUCLEOTIDE SEQUENCE [LARGE SCALE GENOMIC DNA]</scope>
    <source>
        <strain evidence="3 4">DSM 14349</strain>
    </source>
</reference>
<keyword evidence="1" id="KW-0732">Signal</keyword>
<keyword evidence="4" id="KW-1185">Reference proteome</keyword>
<feature type="domain" description="Copper amine oxidase-like N-terminal" evidence="2">
    <location>
        <begin position="39"/>
        <end position="145"/>
    </location>
</feature>
<dbReference type="InterPro" id="IPR012854">
    <property type="entry name" value="Cu_amine_oxidase-like_N"/>
</dbReference>
<dbReference type="SUPFAM" id="SSF55383">
    <property type="entry name" value="Copper amine oxidase, domain N"/>
    <property type="match status" value="1"/>
</dbReference>
<dbReference type="RefSeq" id="WP_210089656.1">
    <property type="nucleotide sequence ID" value="NZ_JAGGKG010000012.1"/>
</dbReference>
<comment type="caution">
    <text evidence="3">The sequence shown here is derived from an EMBL/GenBank/DDBJ whole genome shotgun (WGS) entry which is preliminary data.</text>
</comment>
<gene>
    <name evidence="3" type="ORF">J2Z32_002700</name>
</gene>
<accession>A0ABS4FTZ3</accession>
<feature type="signal peptide" evidence="1">
    <location>
        <begin position="1"/>
        <end position="27"/>
    </location>
</feature>
<evidence type="ECO:0000313" key="4">
    <source>
        <dbReference type="Proteomes" id="UP001519272"/>
    </source>
</evidence>
<dbReference type="Pfam" id="PF07833">
    <property type="entry name" value="Cu_amine_oxidN1"/>
    <property type="match status" value="1"/>
</dbReference>